<accession>A0ABD6EGF5</accession>
<protein>
    <submittedName>
        <fullName evidence="2">Uncharacterized protein</fullName>
    </submittedName>
</protein>
<dbReference type="AlphaFoldDB" id="A0ABD6EGF5"/>
<reference evidence="2 3" key="1">
    <citation type="submission" date="2024-08" db="EMBL/GenBank/DDBJ databases">
        <title>Gnathostoma spinigerum genome.</title>
        <authorList>
            <person name="Gonzalez-Bertolin B."/>
            <person name="Monzon S."/>
            <person name="Zaballos A."/>
            <person name="Jimenez P."/>
            <person name="Dekumyoy P."/>
            <person name="Varona S."/>
            <person name="Cuesta I."/>
            <person name="Sumanam S."/>
            <person name="Adisakwattana P."/>
            <person name="Gasser R.B."/>
            <person name="Hernandez-Gonzalez A."/>
            <person name="Young N.D."/>
            <person name="Perteguer M.J."/>
        </authorList>
    </citation>
    <scope>NUCLEOTIDE SEQUENCE [LARGE SCALE GENOMIC DNA]</scope>
    <source>
        <strain evidence="2">AL3</strain>
        <tissue evidence="2">Liver</tissue>
    </source>
</reference>
<evidence type="ECO:0000313" key="3">
    <source>
        <dbReference type="Proteomes" id="UP001608902"/>
    </source>
</evidence>
<sequence>MSTVAASSSQIVSRVNGNVVSQPKRNVGTFRVVADDCAQFSIEEDFDDDDADTIPVLGVHERDSFPEVNKTNRPFMSYNYNEDNLMDRKKDASRTPARGLEKEMSRLTDEVEIDGDSASDDLDLLPPLPQNSRKIPKIKFPDWLCCRSRIPMKCTIM</sequence>
<gene>
    <name evidence="2" type="ORF">AB6A40_003923</name>
</gene>
<evidence type="ECO:0000313" key="2">
    <source>
        <dbReference type="EMBL" id="MFH4977214.1"/>
    </source>
</evidence>
<name>A0ABD6EGF5_9BILA</name>
<feature type="region of interest" description="Disordered" evidence="1">
    <location>
        <begin position="86"/>
        <end position="106"/>
    </location>
</feature>
<keyword evidence="3" id="KW-1185">Reference proteome</keyword>
<dbReference type="Proteomes" id="UP001608902">
    <property type="component" value="Unassembled WGS sequence"/>
</dbReference>
<evidence type="ECO:0000256" key="1">
    <source>
        <dbReference type="SAM" id="MobiDB-lite"/>
    </source>
</evidence>
<dbReference type="EMBL" id="JBGFUD010002143">
    <property type="protein sequence ID" value="MFH4977214.1"/>
    <property type="molecule type" value="Genomic_DNA"/>
</dbReference>
<organism evidence="2 3">
    <name type="scientific">Gnathostoma spinigerum</name>
    <dbReference type="NCBI Taxonomy" id="75299"/>
    <lineage>
        <taxon>Eukaryota</taxon>
        <taxon>Metazoa</taxon>
        <taxon>Ecdysozoa</taxon>
        <taxon>Nematoda</taxon>
        <taxon>Chromadorea</taxon>
        <taxon>Rhabditida</taxon>
        <taxon>Spirurina</taxon>
        <taxon>Gnathostomatomorpha</taxon>
        <taxon>Gnathostomatoidea</taxon>
        <taxon>Gnathostomatidae</taxon>
        <taxon>Gnathostoma</taxon>
    </lineage>
</organism>
<proteinExistence type="predicted"/>
<comment type="caution">
    <text evidence="2">The sequence shown here is derived from an EMBL/GenBank/DDBJ whole genome shotgun (WGS) entry which is preliminary data.</text>
</comment>